<organism evidence="11 12">
    <name type="scientific">Humibacillus xanthopallidus</name>
    <dbReference type="NCBI Taxonomy" id="412689"/>
    <lineage>
        <taxon>Bacteria</taxon>
        <taxon>Bacillati</taxon>
        <taxon>Actinomycetota</taxon>
        <taxon>Actinomycetes</taxon>
        <taxon>Micrococcales</taxon>
        <taxon>Intrasporangiaceae</taxon>
        <taxon>Humibacillus</taxon>
    </lineage>
</organism>
<keyword evidence="4 8" id="KW-0274">FAD</keyword>
<dbReference type="GO" id="GO:0046872">
    <property type="term" value="F:metal ion binding"/>
    <property type="evidence" value="ECO:0007669"/>
    <property type="project" value="UniProtKB-KW"/>
</dbReference>
<dbReference type="Proteomes" id="UP000320085">
    <property type="component" value="Unassembled WGS sequence"/>
</dbReference>
<name>A0A543PKM4_9MICO</name>
<dbReference type="InterPro" id="IPR000172">
    <property type="entry name" value="GMC_OxRdtase_N"/>
</dbReference>
<evidence type="ECO:0000259" key="10">
    <source>
        <dbReference type="PROSITE" id="PS51379"/>
    </source>
</evidence>
<evidence type="ECO:0000313" key="12">
    <source>
        <dbReference type="Proteomes" id="UP000320085"/>
    </source>
</evidence>
<evidence type="ECO:0000256" key="2">
    <source>
        <dbReference type="ARBA" id="ARBA00022630"/>
    </source>
</evidence>
<dbReference type="PANTHER" id="PTHR46056:SF12">
    <property type="entry name" value="LONG-CHAIN-ALCOHOL OXIDASE"/>
    <property type="match status" value="1"/>
</dbReference>
<dbReference type="PROSITE" id="PS00623">
    <property type="entry name" value="GMC_OXRED_1"/>
    <property type="match status" value="1"/>
</dbReference>
<dbReference type="SUPFAM" id="SSF51905">
    <property type="entry name" value="FAD/NAD(P)-binding domain"/>
    <property type="match status" value="1"/>
</dbReference>
<dbReference type="InterPro" id="IPR017896">
    <property type="entry name" value="4Fe4S_Fe-S-bd"/>
</dbReference>
<evidence type="ECO:0000256" key="4">
    <source>
        <dbReference type="ARBA" id="ARBA00022827"/>
    </source>
</evidence>
<dbReference type="AlphaFoldDB" id="A0A543PKM4"/>
<dbReference type="GO" id="GO:0050660">
    <property type="term" value="F:flavin adenine dinucleotide binding"/>
    <property type="evidence" value="ECO:0007669"/>
    <property type="project" value="InterPro"/>
</dbReference>
<gene>
    <name evidence="11" type="ORF">FHX52_3846</name>
</gene>
<dbReference type="InterPro" id="IPR036188">
    <property type="entry name" value="FAD/NAD-bd_sf"/>
</dbReference>
<dbReference type="GO" id="GO:0051536">
    <property type="term" value="F:iron-sulfur cluster binding"/>
    <property type="evidence" value="ECO:0007669"/>
    <property type="project" value="UniProtKB-KW"/>
</dbReference>
<evidence type="ECO:0000256" key="6">
    <source>
        <dbReference type="ARBA" id="ARBA00023004"/>
    </source>
</evidence>
<proteinExistence type="inferred from homology"/>
<evidence type="ECO:0000256" key="9">
    <source>
        <dbReference type="SAM" id="MobiDB-lite"/>
    </source>
</evidence>
<keyword evidence="3" id="KW-0479">Metal-binding</keyword>
<dbReference type="Pfam" id="PF00890">
    <property type="entry name" value="FAD_binding_2"/>
    <property type="match status" value="1"/>
</dbReference>
<evidence type="ECO:0000313" key="11">
    <source>
        <dbReference type="EMBL" id="TQN44630.1"/>
    </source>
</evidence>
<evidence type="ECO:0000256" key="7">
    <source>
        <dbReference type="ARBA" id="ARBA00023014"/>
    </source>
</evidence>
<dbReference type="InterPro" id="IPR003953">
    <property type="entry name" value="FAD-dep_OxRdtase_2_FAD-bd"/>
</dbReference>
<evidence type="ECO:0000256" key="8">
    <source>
        <dbReference type="RuleBase" id="RU003968"/>
    </source>
</evidence>
<dbReference type="PROSITE" id="PS51379">
    <property type="entry name" value="4FE4S_FER_2"/>
    <property type="match status" value="1"/>
</dbReference>
<dbReference type="InterPro" id="IPR007867">
    <property type="entry name" value="GMC_OxRtase_C"/>
</dbReference>
<reference evidence="11 12" key="1">
    <citation type="submission" date="2019-06" db="EMBL/GenBank/DDBJ databases">
        <title>Sequencing the genomes of 1000 actinobacteria strains.</title>
        <authorList>
            <person name="Klenk H.-P."/>
        </authorList>
    </citation>
    <scope>NUCLEOTIDE SEQUENCE [LARGE SCALE GENOMIC DNA]</scope>
    <source>
        <strain evidence="11 12">DSM 21776</strain>
    </source>
</reference>
<comment type="caution">
    <text evidence="11">The sequence shown here is derived from an EMBL/GenBank/DDBJ whole genome shotgun (WGS) entry which is preliminary data.</text>
</comment>
<comment type="similarity">
    <text evidence="1 8">Belongs to the GMC oxidoreductase family.</text>
</comment>
<dbReference type="InterPro" id="IPR017900">
    <property type="entry name" value="4Fe4S_Fe_S_CS"/>
</dbReference>
<sequence>MTVTAFQRSRGGRARSFRRRRPVIAALVRGVCPPDGLTDELIEATVDEADAFVGALNLTSRRALLTLAGVLEHGTRVRRGLPFSAIDPVVARDVLARSRRGPLGRGLQLLRDVVVMAYYEQPQVRIRVGYNPDPYIAAKRAERLQSWSSDIASHRRLLVTPAPLPPTASSQSRSRGSGSTTAAGRPGSSQPSPDRSRGDRVGAIRPGTQMPGRLECDVVVVGSGAGGGVMAAELAEAGLSVVVLEEGAHHPTESFTTSTTQALRTLYRDGGATTTLGRAPVGYAEGRCVGGGTVINGGMAFRASDGVLSRWAVACGDPALSSGGLDDYYARVERFLSVGLPDAGSVGRDQELLRLGAQRLGWRVIEDPRNHLHCGGCNVCTWGCPTGAKQSTLVSYLPRALAFGATVWTDCRVERVLHNGKQAVGVRGRVSGASRPARAFEVRASHVVVCAGAIQTPALLLRSGMRPPSGQLGRNLTLHPGAGVMAVFEEVVDGWKGAHQSLQVREFESHGVILAAVNLPPSLVARALPLDGAALGEALAAYNQIVTAGVLVEDTGAGRVRPIGSTGVAVTYAVTATDADRVTRAVLLVSEALMAAGAHTVHLPIRGHQPLRTGDDIRRAAARRVRASDLDLLTVHLMGTARMGSDPLWAVCDPFGAVYETRGLTVADASLFPGPVGVNPMLTVMALATRAAERIIETW</sequence>
<feature type="compositionally biased region" description="Low complexity" evidence="9">
    <location>
        <begin position="167"/>
        <end position="185"/>
    </location>
</feature>
<dbReference type="EMBL" id="VFQF01000003">
    <property type="protein sequence ID" value="TQN44630.1"/>
    <property type="molecule type" value="Genomic_DNA"/>
</dbReference>
<evidence type="ECO:0000256" key="1">
    <source>
        <dbReference type="ARBA" id="ARBA00010790"/>
    </source>
</evidence>
<feature type="region of interest" description="Disordered" evidence="9">
    <location>
        <begin position="160"/>
        <end position="210"/>
    </location>
</feature>
<evidence type="ECO:0000256" key="3">
    <source>
        <dbReference type="ARBA" id="ARBA00022723"/>
    </source>
</evidence>
<keyword evidence="2 8" id="KW-0285">Flavoprotein</keyword>
<keyword evidence="6" id="KW-0408">Iron</keyword>
<dbReference type="GO" id="GO:0016614">
    <property type="term" value="F:oxidoreductase activity, acting on CH-OH group of donors"/>
    <property type="evidence" value="ECO:0007669"/>
    <property type="project" value="InterPro"/>
</dbReference>
<dbReference type="Gene3D" id="3.50.50.60">
    <property type="entry name" value="FAD/NAD(P)-binding domain"/>
    <property type="match status" value="2"/>
</dbReference>
<dbReference type="PANTHER" id="PTHR46056">
    <property type="entry name" value="LONG-CHAIN-ALCOHOL OXIDASE"/>
    <property type="match status" value="1"/>
</dbReference>
<protein>
    <submittedName>
        <fullName evidence="11">Choline dehydrogenase-like flavoprotein</fullName>
    </submittedName>
</protein>
<dbReference type="Pfam" id="PF05199">
    <property type="entry name" value="GMC_oxred_C"/>
    <property type="match status" value="1"/>
</dbReference>
<keyword evidence="7" id="KW-0411">Iron-sulfur</keyword>
<keyword evidence="5" id="KW-0560">Oxidoreductase</keyword>
<evidence type="ECO:0000256" key="5">
    <source>
        <dbReference type="ARBA" id="ARBA00023002"/>
    </source>
</evidence>
<dbReference type="PROSITE" id="PS00198">
    <property type="entry name" value="4FE4S_FER_1"/>
    <property type="match status" value="1"/>
</dbReference>
<feature type="domain" description="4Fe-4S ferredoxin-type" evidence="10">
    <location>
        <begin position="362"/>
        <end position="394"/>
    </location>
</feature>
<dbReference type="Pfam" id="PF00732">
    <property type="entry name" value="GMC_oxred_N"/>
    <property type="match status" value="1"/>
</dbReference>
<accession>A0A543PKM4</accession>
<dbReference type="OrthoDB" id="9798604at2"/>